<evidence type="ECO:0000259" key="1">
    <source>
        <dbReference type="Pfam" id="PF01878"/>
    </source>
</evidence>
<evidence type="ECO:0000313" key="3">
    <source>
        <dbReference type="EMBL" id="SCG34818.1"/>
    </source>
</evidence>
<dbReference type="InterPro" id="IPR002740">
    <property type="entry name" value="EVE_domain"/>
</dbReference>
<proteinExistence type="predicted"/>
<dbReference type="Proteomes" id="UP000199360">
    <property type="component" value="Unassembled WGS sequence"/>
</dbReference>
<dbReference type="RefSeq" id="WP_091055823.1">
    <property type="nucleotide sequence ID" value="NZ_FMDM01000001.1"/>
</dbReference>
<gene>
    <name evidence="3" type="ORF">GA0070213_101282</name>
</gene>
<reference evidence="4" key="1">
    <citation type="submission" date="2016-06" db="EMBL/GenBank/DDBJ databases">
        <authorList>
            <person name="Varghese N."/>
            <person name="Submissions Spin"/>
        </authorList>
    </citation>
    <scope>NUCLEOTIDE SEQUENCE [LARGE SCALE GENOMIC DNA]</scope>
    <source>
        <strain evidence="4">DSM 45647</strain>
    </source>
</reference>
<name>A0A1C5GLZ1_9ACTN</name>
<dbReference type="EMBL" id="FMDM01000001">
    <property type="protein sequence ID" value="SCG34818.1"/>
    <property type="molecule type" value="Genomic_DNA"/>
</dbReference>
<dbReference type="Gene3D" id="3.10.590.10">
    <property type="entry name" value="ph1033 like domains"/>
    <property type="match status" value="1"/>
</dbReference>
<dbReference type="InterPro" id="IPR024975">
    <property type="entry name" value="NOV_C"/>
</dbReference>
<sequence length="317" mass="35024">MTARNAAASQAPDAGRHQGSDVNRLVTVENLGAWMLKCNPEVWDLAAFRADGGETIDQWSVVANYRSALMAEGQQVLFWVTGPARAYPEPGLWGRGTILGRAGYSDTTDDDPGYWRDERLRRQSKHFVPLDLRLFDEPIPRASLKGKARLADLEVFRQPQMGNPLAVTKAELALLERLLPAQPQKITVTAAGAGFGNPVTNAEVEAAGMKAVTRHYKRDGWRVQDVSKQNLGWDLACTAPDGEVHRVEVKAVSGLVPKILLTRNEERAARENPGWRLAVVTKALVDPTLHFFDADTTVRAAEPFLFEVDLRRSHAGR</sequence>
<dbReference type="Pfam" id="PF01878">
    <property type="entry name" value="EVE"/>
    <property type="match status" value="1"/>
</dbReference>
<evidence type="ECO:0000313" key="4">
    <source>
        <dbReference type="Proteomes" id="UP000199360"/>
    </source>
</evidence>
<dbReference type="AlphaFoldDB" id="A0A1C5GLZ1"/>
<organism evidence="3 4">
    <name type="scientific">Micromonospora humi</name>
    <dbReference type="NCBI Taxonomy" id="745366"/>
    <lineage>
        <taxon>Bacteria</taxon>
        <taxon>Bacillati</taxon>
        <taxon>Actinomycetota</taxon>
        <taxon>Actinomycetes</taxon>
        <taxon>Micromonosporales</taxon>
        <taxon>Micromonosporaceae</taxon>
        <taxon>Micromonospora</taxon>
    </lineage>
</organism>
<feature type="domain" description="EVE" evidence="1">
    <location>
        <begin position="34"/>
        <end position="175"/>
    </location>
</feature>
<dbReference type="STRING" id="745366.GA0070213_101282"/>
<accession>A0A1C5GLZ1</accession>
<dbReference type="OrthoDB" id="4464348at2"/>
<dbReference type="InterPro" id="IPR015947">
    <property type="entry name" value="PUA-like_sf"/>
</dbReference>
<evidence type="ECO:0000259" key="2">
    <source>
        <dbReference type="Pfam" id="PF13020"/>
    </source>
</evidence>
<protein>
    <submittedName>
        <fullName evidence="3">Predicted RNA-binding protein, contains PUA-like domain</fullName>
    </submittedName>
</protein>
<dbReference type="SUPFAM" id="SSF88697">
    <property type="entry name" value="PUA domain-like"/>
    <property type="match status" value="1"/>
</dbReference>
<dbReference type="Pfam" id="PF13020">
    <property type="entry name" value="NOV_C"/>
    <property type="match status" value="1"/>
</dbReference>
<keyword evidence="4" id="KW-1185">Reference proteome</keyword>
<feature type="domain" description="Protein NO VEIN C-terminal" evidence="2">
    <location>
        <begin position="204"/>
        <end position="288"/>
    </location>
</feature>